<dbReference type="InterPro" id="IPR051908">
    <property type="entry name" value="Ribosomal_N-acetyltransferase"/>
</dbReference>
<dbReference type="GO" id="GO:0008999">
    <property type="term" value="F:protein-N-terminal-alanine acetyltransferase activity"/>
    <property type="evidence" value="ECO:0007669"/>
    <property type="project" value="TreeGrafter"/>
</dbReference>
<evidence type="ECO:0000313" key="3">
    <source>
        <dbReference type="Proteomes" id="UP000437748"/>
    </source>
</evidence>
<name>A0A6N6VX14_9BACT</name>
<dbReference type="AlphaFoldDB" id="A0A6N6VX14"/>
<evidence type="ECO:0000313" key="2">
    <source>
        <dbReference type="EMBL" id="KAB8041033.1"/>
    </source>
</evidence>
<accession>A0A6N6VX14</accession>
<dbReference type="PANTHER" id="PTHR43441:SF12">
    <property type="entry name" value="RIBOSOMAL N-ACETYLTRANSFERASE YDAF-RELATED"/>
    <property type="match status" value="1"/>
</dbReference>
<dbReference type="GO" id="GO:0005737">
    <property type="term" value="C:cytoplasm"/>
    <property type="evidence" value="ECO:0007669"/>
    <property type="project" value="TreeGrafter"/>
</dbReference>
<organism evidence="2 3">
    <name type="scientific">Silvanigrella paludirubra</name>
    <dbReference type="NCBI Taxonomy" id="2499159"/>
    <lineage>
        <taxon>Bacteria</taxon>
        <taxon>Pseudomonadati</taxon>
        <taxon>Bdellovibrionota</taxon>
        <taxon>Oligoflexia</taxon>
        <taxon>Silvanigrellales</taxon>
        <taxon>Silvanigrellaceae</taxon>
        <taxon>Silvanigrella</taxon>
    </lineage>
</organism>
<sequence>MIHRGDFAMNESIFLKINEETQLKYLSLNDAPVLFNLIEKNRSYLRQWLPWLDHNKTLEDSTSYIQKSILGYQTKDELSLAIIYNKNIVGTISFNSINDSLKLAIIGYWLDKDHQGKGIITNSCKQLISYGFENLKLEKIKISCAIKNTSSNAIAKKLHFKLQEMKIKNEWLYDHYEDTNIYIMTKEDWLNIVF</sequence>
<dbReference type="SUPFAM" id="SSF55729">
    <property type="entry name" value="Acyl-CoA N-acyltransferases (Nat)"/>
    <property type="match status" value="1"/>
</dbReference>
<dbReference type="InterPro" id="IPR000182">
    <property type="entry name" value="GNAT_dom"/>
</dbReference>
<dbReference type="Gene3D" id="3.40.630.30">
    <property type="match status" value="1"/>
</dbReference>
<dbReference type="EMBL" id="WFLM01000001">
    <property type="protein sequence ID" value="KAB8041033.1"/>
    <property type="molecule type" value="Genomic_DNA"/>
</dbReference>
<dbReference type="Proteomes" id="UP000437748">
    <property type="component" value="Unassembled WGS sequence"/>
</dbReference>
<keyword evidence="2" id="KW-0808">Transferase</keyword>
<dbReference type="GO" id="GO:1990189">
    <property type="term" value="F:protein N-terminal-serine acetyltransferase activity"/>
    <property type="evidence" value="ECO:0007669"/>
    <property type="project" value="TreeGrafter"/>
</dbReference>
<dbReference type="PANTHER" id="PTHR43441">
    <property type="entry name" value="RIBOSOMAL-PROTEIN-SERINE ACETYLTRANSFERASE"/>
    <property type="match status" value="1"/>
</dbReference>
<proteinExistence type="predicted"/>
<dbReference type="InterPro" id="IPR016181">
    <property type="entry name" value="Acyl_CoA_acyltransferase"/>
</dbReference>
<gene>
    <name evidence="2" type="ORF">GCL60_03605</name>
</gene>
<dbReference type="Pfam" id="PF13302">
    <property type="entry name" value="Acetyltransf_3"/>
    <property type="match status" value="1"/>
</dbReference>
<feature type="domain" description="N-acetyltransferase" evidence="1">
    <location>
        <begin position="21"/>
        <end position="187"/>
    </location>
</feature>
<evidence type="ECO:0000259" key="1">
    <source>
        <dbReference type="PROSITE" id="PS51186"/>
    </source>
</evidence>
<protein>
    <submittedName>
        <fullName evidence="2">GNAT family N-acetyltransferase</fullName>
    </submittedName>
</protein>
<comment type="caution">
    <text evidence="2">The sequence shown here is derived from an EMBL/GenBank/DDBJ whole genome shotgun (WGS) entry which is preliminary data.</text>
</comment>
<keyword evidence="3" id="KW-1185">Reference proteome</keyword>
<dbReference type="PROSITE" id="PS51186">
    <property type="entry name" value="GNAT"/>
    <property type="match status" value="1"/>
</dbReference>
<reference evidence="2 3" key="1">
    <citation type="submission" date="2019-10" db="EMBL/GenBank/DDBJ databases">
        <title>New species of Slilvanegrellaceae.</title>
        <authorList>
            <person name="Pitt A."/>
            <person name="Hahn M.W."/>
        </authorList>
    </citation>
    <scope>NUCLEOTIDE SEQUENCE [LARGE SCALE GENOMIC DNA]</scope>
    <source>
        <strain evidence="2 3">SP-Ram-0.45-NSY-1</strain>
    </source>
</reference>